<evidence type="ECO:0000256" key="1">
    <source>
        <dbReference type="ARBA" id="ARBA00022723"/>
    </source>
</evidence>
<dbReference type="Proteomes" id="UP000218767">
    <property type="component" value="Unassembled WGS sequence"/>
</dbReference>
<dbReference type="Gene3D" id="3.90.850.10">
    <property type="entry name" value="Fumarylacetoacetase-like, C-terminal domain"/>
    <property type="match status" value="1"/>
</dbReference>
<gene>
    <name evidence="3" type="ORF">COB20_00800</name>
</gene>
<dbReference type="SUPFAM" id="SSF56529">
    <property type="entry name" value="FAH"/>
    <property type="match status" value="1"/>
</dbReference>
<dbReference type="EMBL" id="NVUL01000002">
    <property type="protein sequence ID" value="PCI82176.1"/>
    <property type="molecule type" value="Genomic_DNA"/>
</dbReference>
<sequence>MEYVVEQQEPTTVPVRLDAQAEVSEQTPRFPVHRIYCVGRNYSEHVKEMGGDPKQEPPVFFSKPASACVTFNQDVAYPQATNDLHHEVELVVALKSGGKDIDLESAMDCVYGYAVGIDFTRRDLQAIAKSKGRPWDLAKGFDQSAPISAILPASELAQLGDRQISLKVNDEIRQHASLSEMIWSVPEIISELSKFFELKSGDIIYTGTPSGVAAVSKGDRLCASVEGVGVLNFRIA</sequence>
<dbReference type="GO" id="GO:0018773">
    <property type="term" value="F:acetylpyruvate hydrolase activity"/>
    <property type="evidence" value="ECO:0007669"/>
    <property type="project" value="TreeGrafter"/>
</dbReference>
<evidence type="ECO:0000313" key="4">
    <source>
        <dbReference type="Proteomes" id="UP000218767"/>
    </source>
</evidence>
<evidence type="ECO:0000313" key="3">
    <source>
        <dbReference type="EMBL" id="PCI82176.1"/>
    </source>
</evidence>
<reference evidence="4" key="1">
    <citation type="submission" date="2017-08" db="EMBL/GenBank/DDBJ databases">
        <title>A dynamic microbial community with high functional redundancy inhabits the cold, oxic subseafloor aquifer.</title>
        <authorList>
            <person name="Tully B.J."/>
            <person name="Wheat C.G."/>
            <person name="Glazer B.T."/>
            <person name="Huber J.A."/>
        </authorList>
    </citation>
    <scope>NUCLEOTIDE SEQUENCE [LARGE SCALE GENOMIC DNA]</scope>
</reference>
<dbReference type="PANTHER" id="PTHR11820:SF90">
    <property type="entry name" value="FLUTATHIONE S-TRANSFERASE"/>
    <property type="match status" value="1"/>
</dbReference>
<dbReference type="PANTHER" id="PTHR11820">
    <property type="entry name" value="ACYLPYRUVASE"/>
    <property type="match status" value="1"/>
</dbReference>
<evidence type="ECO:0000259" key="2">
    <source>
        <dbReference type="Pfam" id="PF01557"/>
    </source>
</evidence>
<organism evidence="3 4">
    <name type="scientific">SAR86 cluster bacterium</name>
    <dbReference type="NCBI Taxonomy" id="2030880"/>
    <lineage>
        <taxon>Bacteria</taxon>
        <taxon>Pseudomonadati</taxon>
        <taxon>Pseudomonadota</taxon>
        <taxon>Gammaproteobacteria</taxon>
        <taxon>SAR86 cluster</taxon>
    </lineage>
</organism>
<proteinExistence type="predicted"/>
<protein>
    <recommendedName>
        <fullName evidence="2">Fumarylacetoacetase-like C-terminal domain-containing protein</fullName>
    </recommendedName>
</protein>
<accession>A0A2A4XI55</accession>
<keyword evidence="1" id="KW-0479">Metal-binding</keyword>
<dbReference type="InterPro" id="IPR036663">
    <property type="entry name" value="Fumarylacetoacetase_C_sf"/>
</dbReference>
<dbReference type="Pfam" id="PF01557">
    <property type="entry name" value="FAA_hydrolase"/>
    <property type="match status" value="1"/>
</dbReference>
<dbReference type="GO" id="GO:0046872">
    <property type="term" value="F:metal ion binding"/>
    <property type="evidence" value="ECO:0007669"/>
    <property type="project" value="UniProtKB-KW"/>
</dbReference>
<name>A0A2A4XI55_9GAMM</name>
<dbReference type="AlphaFoldDB" id="A0A2A4XI55"/>
<feature type="domain" description="Fumarylacetoacetase-like C-terminal" evidence="2">
    <location>
        <begin position="35"/>
        <end position="235"/>
    </location>
</feature>
<comment type="caution">
    <text evidence="3">The sequence shown here is derived from an EMBL/GenBank/DDBJ whole genome shotgun (WGS) entry which is preliminary data.</text>
</comment>
<dbReference type="InterPro" id="IPR011234">
    <property type="entry name" value="Fumarylacetoacetase-like_C"/>
</dbReference>